<dbReference type="InterPro" id="IPR038763">
    <property type="entry name" value="DHH_sf"/>
</dbReference>
<dbReference type="InterPro" id="IPR003156">
    <property type="entry name" value="DHHA1_dom"/>
</dbReference>
<feature type="domain" description="DHHA1" evidence="2">
    <location>
        <begin position="38"/>
        <end position="126"/>
    </location>
</feature>
<dbReference type="Pfam" id="PF02272">
    <property type="entry name" value="DHHA1"/>
    <property type="match status" value="1"/>
</dbReference>
<evidence type="ECO:0000313" key="4">
    <source>
        <dbReference type="EMBL" id="KKT32394.1"/>
    </source>
</evidence>
<dbReference type="GO" id="GO:0003676">
    <property type="term" value="F:nucleic acid binding"/>
    <property type="evidence" value="ECO:0007669"/>
    <property type="project" value="InterPro"/>
</dbReference>
<evidence type="ECO:0000256" key="1">
    <source>
        <dbReference type="ARBA" id="ARBA00022801"/>
    </source>
</evidence>
<evidence type="ECO:0000313" key="5">
    <source>
        <dbReference type="Proteomes" id="UP000034192"/>
    </source>
</evidence>
<protein>
    <submittedName>
        <fullName evidence="4">Single-stranded-DNA-specific exonuclease RecJ</fullName>
    </submittedName>
</protein>
<organism evidence="4 5">
    <name type="scientific">Candidatus Woesebacteria bacterium GW2011_GWB1_44_11b</name>
    <dbReference type="NCBI Taxonomy" id="1618580"/>
    <lineage>
        <taxon>Bacteria</taxon>
        <taxon>Candidatus Woeseibacteriota</taxon>
    </lineage>
</organism>
<reference evidence="4 5" key="1">
    <citation type="journal article" date="2015" name="Nature">
        <title>rRNA introns, odd ribosomes, and small enigmatic genomes across a large radiation of phyla.</title>
        <authorList>
            <person name="Brown C.T."/>
            <person name="Hug L.A."/>
            <person name="Thomas B.C."/>
            <person name="Sharon I."/>
            <person name="Castelle C.J."/>
            <person name="Singh A."/>
            <person name="Wilkins M.J."/>
            <person name="Williams K.H."/>
            <person name="Banfield J.F."/>
        </authorList>
    </citation>
    <scope>NUCLEOTIDE SEQUENCE [LARGE SCALE GENOMIC DNA]</scope>
</reference>
<sequence length="252" mass="28076">MAMKLGRTNQERQKVVEEVVVHANEAAASREWSGVIMLGHESYHEGVIGLAAAKLVERYYRPAIVLSKGEVYSKASARSIQGFNMIEALQEVSDLWEAGGGHPMAAGFTIRTEKINEFAKRIDEIAALRLTDEVLSRKLNIDMLLNFDALSLSLAREISCFEPYGLGNYSPTFASQGVEVLETMTVGKERNHLKMVLRQGGKVLDAIAFGFGEYLLKLSKGDRIDIAYGVEENVWNGKTNLQLKIKDIRIQR</sequence>
<feature type="domain" description="RecJ OB" evidence="3">
    <location>
        <begin position="141"/>
        <end position="247"/>
    </location>
</feature>
<dbReference type="GO" id="GO:0004527">
    <property type="term" value="F:exonuclease activity"/>
    <property type="evidence" value="ECO:0007669"/>
    <property type="project" value="UniProtKB-KW"/>
</dbReference>
<dbReference type="InterPro" id="IPR041122">
    <property type="entry name" value="RecJ_OB"/>
</dbReference>
<dbReference type="InterPro" id="IPR051673">
    <property type="entry name" value="SSDNA_exonuclease_RecJ"/>
</dbReference>
<gene>
    <name evidence="4" type="ORF">UW21_C0025G0005</name>
</gene>
<dbReference type="PANTHER" id="PTHR30255">
    <property type="entry name" value="SINGLE-STRANDED-DNA-SPECIFIC EXONUCLEASE RECJ"/>
    <property type="match status" value="1"/>
</dbReference>
<evidence type="ECO:0000259" key="3">
    <source>
        <dbReference type="Pfam" id="PF17768"/>
    </source>
</evidence>
<proteinExistence type="predicted"/>
<name>A0A0G1JAF2_9BACT</name>
<dbReference type="PATRIC" id="fig|1618580.3.peg.283"/>
<accession>A0A0G1JAF2</accession>
<dbReference type="PANTHER" id="PTHR30255:SF2">
    <property type="entry name" value="SINGLE-STRANDED-DNA-SPECIFIC EXONUCLEASE RECJ"/>
    <property type="match status" value="1"/>
</dbReference>
<dbReference type="Pfam" id="PF17768">
    <property type="entry name" value="RecJ_OB"/>
    <property type="match status" value="1"/>
</dbReference>
<dbReference type="AlphaFoldDB" id="A0A0G1JAF2"/>
<keyword evidence="4" id="KW-0269">Exonuclease</keyword>
<dbReference type="Proteomes" id="UP000034192">
    <property type="component" value="Unassembled WGS sequence"/>
</dbReference>
<evidence type="ECO:0000259" key="2">
    <source>
        <dbReference type="Pfam" id="PF02272"/>
    </source>
</evidence>
<dbReference type="Gene3D" id="2.40.50.460">
    <property type="match status" value="1"/>
</dbReference>
<keyword evidence="4" id="KW-0540">Nuclease</keyword>
<comment type="caution">
    <text evidence="4">The sequence shown here is derived from an EMBL/GenBank/DDBJ whole genome shotgun (WGS) entry which is preliminary data.</text>
</comment>
<dbReference type="EMBL" id="LCHL01000025">
    <property type="protein sequence ID" value="KKT32394.1"/>
    <property type="molecule type" value="Genomic_DNA"/>
</dbReference>
<dbReference type="SUPFAM" id="SSF64182">
    <property type="entry name" value="DHH phosphoesterases"/>
    <property type="match status" value="1"/>
</dbReference>
<keyword evidence="1" id="KW-0378">Hydrolase</keyword>